<dbReference type="InterPro" id="IPR050320">
    <property type="entry name" value="N5-glutamine_MTase"/>
</dbReference>
<feature type="domain" description="Methyltransferase small" evidence="7">
    <location>
        <begin position="112"/>
        <end position="192"/>
    </location>
</feature>
<evidence type="ECO:0000259" key="7">
    <source>
        <dbReference type="Pfam" id="PF05175"/>
    </source>
</evidence>
<evidence type="ECO:0000256" key="2">
    <source>
        <dbReference type="ARBA" id="ARBA00022603"/>
    </source>
</evidence>
<evidence type="ECO:0000313" key="9">
    <source>
        <dbReference type="Proteomes" id="UP000321685"/>
    </source>
</evidence>
<sequence>MRGPGSGSADGGETHPVSEPRTDPVLRHRTVDELRAAGCVFAEDEAALLLAEAASSDALAAMVARRVAGDPLEQIVGWAEFRGVRVALAPGVFVPRRRTGFLAGLAVAATRDGALVVDMCCGAGAVAMAVIAEANAAQVHAADVDPAAVACARRNLPPTHVHLGDLYTALPADLRGRVDVVVANAPYVPTDAVATMPPEARLHEPPAALDGGADGLDVARRVVTGAPEWLAPGGVLLLETSTRQAPTLREWFARNGFVATIEADDEVGGTAVRGLLSDAPADRPG</sequence>
<dbReference type="InterPro" id="IPR029063">
    <property type="entry name" value="SAM-dependent_MTases_sf"/>
</dbReference>
<evidence type="ECO:0000256" key="5">
    <source>
        <dbReference type="ARBA" id="ARBA00048391"/>
    </source>
</evidence>
<feature type="compositionally biased region" description="Gly residues" evidence="6">
    <location>
        <begin position="1"/>
        <end position="10"/>
    </location>
</feature>
<protein>
    <recommendedName>
        <fullName evidence="1">peptide chain release factor N(5)-glutamine methyltransferase</fullName>
        <ecNumber evidence="1">2.1.1.297</ecNumber>
    </recommendedName>
</protein>
<dbReference type="GO" id="GO:0032259">
    <property type="term" value="P:methylation"/>
    <property type="evidence" value="ECO:0007669"/>
    <property type="project" value="UniProtKB-KW"/>
</dbReference>
<reference evidence="8 9" key="1">
    <citation type="submission" date="2019-07" db="EMBL/GenBank/DDBJ databases">
        <title>Whole genome shotgun sequence of Pseudonocardia sulfidoxydans NBRC 16205.</title>
        <authorList>
            <person name="Hosoyama A."/>
            <person name="Uohara A."/>
            <person name="Ohji S."/>
            <person name="Ichikawa N."/>
        </authorList>
    </citation>
    <scope>NUCLEOTIDE SEQUENCE [LARGE SCALE GENOMIC DNA]</scope>
    <source>
        <strain evidence="8 9">NBRC 16205</strain>
    </source>
</reference>
<dbReference type="EC" id="2.1.1.297" evidence="1"/>
<keyword evidence="3 8" id="KW-0808">Transferase</keyword>
<dbReference type="PANTHER" id="PTHR18895">
    <property type="entry name" value="HEMK METHYLTRANSFERASE"/>
    <property type="match status" value="1"/>
</dbReference>
<feature type="compositionally biased region" description="Basic and acidic residues" evidence="6">
    <location>
        <begin position="12"/>
        <end position="24"/>
    </location>
</feature>
<evidence type="ECO:0000256" key="1">
    <source>
        <dbReference type="ARBA" id="ARBA00012771"/>
    </source>
</evidence>
<dbReference type="Proteomes" id="UP000321685">
    <property type="component" value="Unassembled WGS sequence"/>
</dbReference>
<name>A0A511DEC8_9PSEU</name>
<comment type="catalytic activity">
    <reaction evidence="5">
        <text>L-glutaminyl-[peptide chain release factor] + S-adenosyl-L-methionine = N(5)-methyl-L-glutaminyl-[peptide chain release factor] + S-adenosyl-L-homocysteine + H(+)</text>
        <dbReference type="Rhea" id="RHEA:42896"/>
        <dbReference type="Rhea" id="RHEA-COMP:10271"/>
        <dbReference type="Rhea" id="RHEA-COMP:10272"/>
        <dbReference type="ChEBI" id="CHEBI:15378"/>
        <dbReference type="ChEBI" id="CHEBI:30011"/>
        <dbReference type="ChEBI" id="CHEBI:57856"/>
        <dbReference type="ChEBI" id="CHEBI:59789"/>
        <dbReference type="ChEBI" id="CHEBI:61891"/>
        <dbReference type="EC" id="2.1.1.297"/>
    </reaction>
</comment>
<dbReference type="GO" id="GO:0102559">
    <property type="term" value="F:peptide chain release factor N(5)-glutamine methyltransferase activity"/>
    <property type="evidence" value="ECO:0007669"/>
    <property type="project" value="UniProtKB-EC"/>
</dbReference>
<dbReference type="Pfam" id="PF05175">
    <property type="entry name" value="MTS"/>
    <property type="match status" value="1"/>
</dbReference>
<accession>A0A511DEC8</accession>
<dbReference type="SUPFAM" id="SSF53335">
    <property type="entry name" value="S-adenosyl-L-methionine-dependent methyltransferases"/>
    <property type="match status" value="1"/>
</dbReference>
<evidence type="ECO:0000313" key="8">
    <source>
        <dbReference type="EMBL" id="GEL22074.1"/>
    </source>
</evidence>
<feature type="region of interest" description="Disordered" evidence="6">
    <location>
        <begin position="1"/>
        <end position="24"/>
    </location>
</feature>
<dbReference type="EMBL" id="BJVJ01000006">
    <property type="protein sequence ID" value="GEL22074.1"/>
    <property type="molecule type" value="Genomic_DNA"/>
</dbReference>
<dbReference type="NCBIfam" id="TIGR00536">
    <property type="entry name" value="hemK_fam"/>
    <property type="match status" value="1"/>
</dbReference>
<gene>
    <name evidence="8" type="primary">hemK</name>
    <name evidence="8" type="ORF">PSU4_10280</name>
</gene>
<dbReference type="PANTHER" id="PTHR18895:SF74">
    <property type="entry name" value="MTRF1L RELEASE FACTOR GLUTAMINE METHYLTRANSFERASE"/>
    <property type="match status" value="1"/>
</dbReference>
<evidence type="ECO:0000256" key="4">
    <source>
        <dbReference type="ARBA" id="ARBA00022691"/>
    </source>
</evidence>
<dbReference type="InterPro" id="IPR007848">
    <property type="entry name" value="Small_mtfrase_dom"/>
</dbReference>
<keyword evidence="2 8" id="KW-0489">Methyltransferase</keyword>
<dbReference type="AlphaFoldDB" id="A0A511DEC8"/>
<comment type="caution">
    <text evidence="8">The sequence shown here is derived from an EMBL/GenBank/DDBJ whole genome shotgun (WGS) entry which is preliminary data.</text>
</comment>
<evidence type="ECO:0000256" key="3">
    <source>
        <dbReference type="ARBA" id="ARBA00022679"/>
    </source>
</evidence>
<keyword evidence="9" id="KW-1185">Reference proteome</keyword>
<dbReference type="InterPro" id="IPR022446">
    <property type="entry name" value="MeTrfrase_put"/>
</dbReference>
<keyword evidence="4" id="KW-0949">S-adenosyl-L-methionine</keyword>
<dbReference type="NCBIfam" id="TIGR03704">
    <property type="entry name" value="PrmC_rel_meth"/>
    <property type="match status" value="1"/>
</dbReference>
<dbReference type="InterPro" id="IPR004556">
    <property type="entry name" value="HemK-like"/>
</dbReference>
<dbReference type="Gene3D" id="3.40.50.150">
    <property type="entry name" value="Vaccinia Virus protein VP39"/>
    <property type="match status" value="1"/>
</dbReference>
<proteinExistence type="predicted"/>
<evidence type="ECO:0000256" key="6">
    <source>
        <dbReference type="SAM" id="MobiDB-lite"/>
    </source>
</evidence>
<organism evidence="8 9">
    <name type="scientific">Pseudonocardia sulfidoxydans NBRC 16205</name>
    <dbReference type="NCBI Taxonomy" id="1223511"/>
    <lineage>
        <taxon>Bacteria</taxon>
        <taxon>Bacillati</taxon>
        <taxon>Actinomycetota</taxon>
        <taxon>Actinomycetes</taxon>
        <taxon>Pseudonocardiales</taxon>
        <taxon>Pseudonocardiaceae</taxon>
        <taxon>Pseudonocardia</taxon>
    </lineage>
</organism>